<evidence type="ECO:0000256" key="5">
    <source>
        <dbReference type="ARBA" id="ARBA00022801"/>
    </source>
</evidence>
<feature type="domain" description="Peptidase M16 C-terminal" evidence="10">
    <location>
        <begin position="230"/>
        <end position="412"/>
    </location>
</feature>
<sequence length="951" mass="109447">MFRLKNIILFIIPFLLFLILNIHTDPIGNSNKSTSDLSTLTILNQNNKHISKPKITPHIDIGELENGLTYYLAENNTPESKVYIRLLIKAGTINEEDGQQGVAHFLEHMAFNGTKNYPLHTLFTTLENIGITSSIDVNAATYYENTIYTLNLPNNDKETLDLALNIISDWVSHITISNDELNNERGIILEEWRASLGPITRLHNKKMAIEMAGSQYVMRSILGEPNSIETISRQQLIDFYKKWYRPDNISIIVAGDINTTEIKKLIRQKLGNIPRPKKALESINYSIPIKDEWRSATVSEKGISFPTVELSFFSNYRPESSDDRYKENLTKKIVVLLLNQRLQHLKDTEESSINFANFNVTPAGKETVQSIFTLQLFKSDYDKATKELMTFLAQLKQQGFNSEEVDNEITQLKNLNEIAKKNRTDSLELIDKLLFSAENNELYRNKKDTYELEKRFLNEITLTDINNVFLSFIEAQSKLLLTTQPVTQKKKSMSAERLTSLWKETVTMSQPLWLKKEKFTNLPELTIKKGTISKEKEWKNYNITEYRLSNGSKLIYQYNDTEANKIYFRALTKGGLRSISKDKYNQLRVATILVDDTGIGEVSQADLQNIFQGKPVAMSTILADYQQGYSGWADKDNLANMFMLFHLKLTSSPISKQLLYQNKIEASQYKNTIDGYHKFISNVYSLRYPNIDTVYSEKNLEIADFTATMLSNTYEKYITNKTDYTYFIVGDISSKEVEEFAATYLASIKVKTQTREPYFMRAVSPKERYTGFFSNEQRAEVELYLTQSLKWASINDYYLRLSSEIIEEQLHLTLREKASGTYSVTSEFWQNINSTQAEGQIKFMCAPERVDELLKLTKLVLKEMGDKGVDERILHNKLQQHSEQFDQYLRSNIGVLNAMEHSYLETDTPDLMFTNLEANSTATKEKVDSILRNFLTNASQFEAVLLPTNKS</sequence>
<evidence type="ECO:0008006" key="13">
    <source>
        <dbReference type="Google" id="ProtNLM"/>
    </source>
</evidence>
<dbReference type="OrthoDB" id="9811314at2"/>
<dbReference type="EMBL" id="MSCO01000002">
    <property type="protein sequence ID" value="PQJ85138.1"/>
    <property type="molecule type" value="Genomic_DNA"/>
</dbReference>
<proteinExistence type="inferred from homology"/>
<evidence type="ECO:0000256" key="6">
    <source>
        <dbReference type="ARBA" id="ARBA00022833"/>
    </source>
</evidence>
<dbReference type="InterPro" id="IPR011249">
    <property type="entry name" value="Metalloenz_LuxS/M16"/>
</dbReference>
<evidence type="ECO:0000259" key="9">
    <source>
        <dbReference type="Pfam" id="PF00675"/>
    </source>
</evidence>
<evidence type="ECO:0000313" key="11">
    <source>
        <dbReference type="EMBL" id="PQJ85138.1"/>
    </source>
</evidence>
<gene>
    <name evidence="11" type="ORF">BTO22_16880</name>
</gene>
<evidence type="ECO:0000256" key="8">
    <source>
        <dbReference type="RuleBase" id="RU004447"/>
    </source>
</evidence>
<name>A0A2S7X563_9GAMM</name>
<dbReference type="GO" id="GO:0006508">
    <property type="term" value="P:proteolysis"/>
    <property type="evidence" value="ECO:0007669"/>
    <property type="project" value="UniProtKB-KW"/>
</dbReference>
<dbReference type="Gene3D" id="3.30.830.10">
    <property type="entry name" value="Metalloenzyme, LuxS/M16 peptidase-like"/>
    <property type="match status" value="3"/>
</dbReference>
<dbReference type="InterPro" id="IPR001431">
    <property type="entry name" value="Pept_M16_Zn_BS"/>
</dbReference>
<dbReference type="PROSITE" id="PS00143">
    <property type="entry name" value="INSULINASE"/>
    <property type="match status" value="1"/>
</dbReference>
<organism evidence="11 12">
    <name type="scientific">Aliivibrio sifiae</name>
    <dbReference type="NCBI Taxonomy" id="566293"/>
    <lineage>
        <taxon>Bacteria</taxon>
        <taxon>Pseudomonadati</taxon>
        <taxon>Pseudomonadota</taxon>
        <taxon>Gammaproteobacteria</taxon>
        <taxon>Vibrionales</taxon>
        <taxon>Vibrionaceae</taxon>
        <taxon>Aliivibrio</taxon>
    </lineage>
</organism>
<dbReference type="Pfam" id="PF05193">
    <property type="entry name" value="Peptidase_M16_C"/>
    <property type="match status" value="2"/>
</dbReference>
<evidence type="ECO:0000256" key="7">
    <source>
        <dbReference type="ARBA" id="ARBA00023049"/>
    </source>
</evidence>
<comment type="caution">
    <text evidence="11">The sequence shown here is derived from an EMBL/GenBank/DDBJ whole genome shotgun (WGS) entry which is preliminary data.</text>
</comment>
<dbReference type="InterPro" id="IPR011765">
    <property type="entry name" value="Pept_M16_N"/>
</dbReference>
<comment type="similarity">
    <text evidence="2 8">Belongs to the peptidase M16 family.</text>
</comment>
<accession>A0A2S7X563</accession>
<dbReference type="InterPro" id="IPR007863">
    <property type="entry name" value="Peptidase_M16_C"/>
</dbReference>
<dbReference type="PANTHER" id="PTHR43690">
    <property type="entry name" value="NARDILYSIN"/>
    <property type="match status" value="1"/>
</dbReference>
<evidence type="ECO:0000256" key="4">
    <source>
        <dbReference type="ARBA" id="ARBA00022723"/>
    </source>
</evidence>
<dbReference type="Pfam" id="PF00675">
    <property type="entry name" value="Peptidase_M16"/>
    <property type="match status" value="1"/>
</dbReference>
<dbReference type="RefSeq" id="WP_105056490.1">
    <property type="nucleotide sequence ID" value="NZ_CAWNRT010000002.1"/>
</dbReference>
<keyword evidence="3" id="KW-0645">Protease</keyword>
<feature type="domain" description="Peptidase M16 C-terminal" evidence="10">
    <location>
        <begin position="704"/>
        <end position="876"/>
    </location>
</feature>
<evidence type="ECO:0000313" key="12">
    <source>
        <dbReference type="Proteomes" id="UP000239263"/>
    </source>
</evidence>
<evidence type="ECO:0000259" key="10">
    <source>
        <dbReference type="Pfam" id="PF05193"/>
    </source>
</evidence>
<keyword evidence="6" id="KW-0862">Zinc</keyword>
<dbReference type="AlphaFoldDB" id="A0A2S7X563"/>
<dbReference type="InterPro" id="IPR050626">
    <property type="entry name" value="Peptidase_M16"/>
</dbReference>
<dbReference type="SUPFAM" id="SSF63411">
    <property type="entry name" value="LuxS/MPP-like metallohydrolase"/>
    <property type="match status" value="4"/>
</dbReference>
<feature type="domain" description="Peptidase M16 N-terminal" evidence="9">
    <location>
        <begin position="72"/>
        <end position="194"/>
    </location>
</feature>
<evidence type="ECO:0000256" key="1">
    <source>
        <dbReference type="ARBA" id="ARBA00001947"/>
    </source>
</evidence>
<comment type="cofactor">
    <cofactor evidence="1">
        <name>Zn(2+)</name>
        <dbReference type="ChEBI" id="CHEBI:29105"/>
    </cofactor>
</comment>
<dbReference type="GO" id="GO:0004222">
    <property type="term" value="F:metalloendopeptidase activity"/>
    <property type="evidence" value="ECO:0007669"/>
    <property type="project" value="InterPro"/>
</dbReference>
<dbReference type="Proteomes" id="UP000239263">
    <property type="component" value="Unassembled WGS sequence"/>
</dbReference>
<keyword evidence="5" id="KW-0378">Hydrolase</keyword>
<reference evidence="11 12" key="1">
    <citation type="submission" date="2016-12" db="EMBL/GenBank/DDBJ databases">
        <title>Diversity of luminous bacteria.</title>
        <authorList>
            <person name="Yoshizawa S."/>
            <person name="Kogure K."/>
        </authorList>
    </citation>
    <scope>NUCLEOTIDE SEQUENCE [LARGE SCALE GENOMIC DNA]</scope>
    <source>
        <strain evidence="11 12">ATCC 33715</strain>
    </source>
</reference>
<keyword evidence="4" id="KW-0479">Metal-binding</keyword>
<protein>
    <recommendedName>
        <fullName evidence="13">Peptidase M16</fullName>
    </recommendedName>
</protein>
<keyword evidence="7" id="KW-0482">Metalloprotease</keyword>
<evidence type="ECO:0000256" key="2">
    <source>
        <dbReference type="ARBA" id="ARBA00007261"/>
    </source>
</evidence>
<dbReference type="GO" id="GO:0046872">
    <property type="term" value="F:metal ion binding"/>
    <property type="evidence" value="ECO:0007669"/>
    <property type="project" value="UniProtKB-KW"/>
</dbReference>
<dbReference type="PANTHER" id="PTHR43690:SF17">
    <property type="entry name" value="PROTEIN YHJJ"/>
    <property type="match status" value="1"/>
</dbReference>
<evidence type="ECO:0000256" key="3">
    <source>
        <dbReference type="ARBA" id="ARBA00022670"/>
    </source>
</evidence>